<dbReference type="Proteomes" id="UP000004169">
    <property type="component" value="Unassembled WGS sequence"/>
</dbReference>
<dbReference type="AlphaFoldDB" id="H8FQQ6"/>
<reference evidence="1 2" key="1">
    <citation type="journal article" date="2012" name="J. Bacteriol.">
        <title>Draft Genome Sequence of the Purple Photosynthetic Bacterium Phaeospirillum molischianum DSM120, a Particularly Versatile Bacterium.</title>
        <authorList>
            <person name="Duquesne K."/>
            <person name="Prima V."/>
            <person name="Ji B."/>
            <person name="Rouy Z."/>
            <person name="Medigue C."/>
            <person name="Talla E."/>
            <person name="Sturgis J.N."/>
        </authorList>
    </citation>
    <scope>NUCLEOTIDE SEQUENCE [LARGE SCALE GENOMIC DNA]</scope>
    <source>
        <strain evidence="2">DSM120</strain>
    </source>
</reference>
<gene>
    <name evidence="1" type="ORF">PHAMO_210205</name>
</gene>
<name>H8FQQ6_MAGML</name>
<organism evidence="1 2">
    <name type="scientific">Magnetospirillum molischianum DSM 120</name>
    <dbReference type="NCBI Taxonomy" id="1150626"/>
    <lineage>
        <taxon>Bacteria</taxon>
        <taxon>Pseudomonadati</taxon>
        <taxon>Pseudomonadota</taxon>
        <taxon>Alphaproteobacteria</taxon>
        <taxon>Rhodospirillales</taxon>
        <taxon>Rhodospirillaceae</taxon>
        <taxon>Magnetospirillum</taxon>
    </lineage>
</organism>
<dbReference type="STRING" id="1150626.PHAMO_210205"/>
<sequence length="173" mass="19363">MWRISKGQTFACSTPGSFFAEGRSRQRDAVAAGQDAHDGLCQHFQIPSGFGAARDEVCDPRKHAPEIADFSADVFLLKRARVSPGLPVDGVDLVAPIDDDDHIFPLAVLSKKPREHPLVDAEIPVVGTDKVNHNVRFSQRDNFLSAIRIPRFAQPACRRQRRWFPSVSDRPWH</sequence>
<dbReference type="EMBL" id="CAHP01000014">
    <property type="protein sequence ID" value="CCG40694.1"/>
    <property type="molecule type" value="Genomic_DNA"/>
</dbReference>
<protein>
    <submittedName>
        <fullName evidence="1">Uncharacterized protein</fullName>
    </submittedName>
</protein>
<proteinExistence type="predicted"/>
<accession>H8FQQ6</accession>
<keyword evidence="2" id="KW-1185">Reference proteome</keyword>
<comment type="caution">
    <text evidence="1">The sequence shown here is derived from an EMBL/GenBank/DDBJ whole genome shotgun (WGS) entry which is preliminary data.</text>
</comment>
<evidence type="ECO:0000313" key="1">
    <source>
        <dbReference type="EMBL" id="CCG40694.1"/>
    </source>
</evidence>
<evidence type="ECO:0000313" key="2">
    <source>
        <dbReference type="Proteomes" id="UP000004169"/>
    </source>
</evidence>